<evidence type="ECO:0000256" key="12">
    <source>
        <dbReference type="HAMAP-Rule" id="MF_00198"/>
    </source>
</evidence>
<dbReference type="EC" id="2.5.1.16" evidence="12"/>
<evidence type="ECO:0000256" key="6">
    <source>
        <dbReference type="ARBA" id="ARBA00023066"/>
    </source>
</evidence>
<dbReference type="Gene3D" id="3.40.50.150">
    <property type="entry name" value="Vaccinia Virus protein VP39"/>
    <property type="match status" value="1"/>
</dbReference>
<evidence type="ECO:0000256" key="7">
    <source>
        <dbReference type="ARBA" id="ARBA00023115"/>
    </source>
</evidence>
<evidence type="ECO:0000256" key="9">
    <source>
        <dbReference type="ARBA" id="ARBA00023239"/>
    </source>
</evidence>
<keyword evidence="7 12" id="KW-0620">Polyamine biosynthesis</keyword>
<evidence type="ECO:0000256" key="13">
    <source>
        <dbReference type="PROSITE-ProRule" id="PRU00354"/>
    </source>
</evidence>
<feature type="domain" description="PABS" evidence="15">
    <location>
        <begin position="145"/>
        <end position="399"/>
    </location>
</feature>
<dbReference type="Pfam" id="PF01564">
    <property type="entry name" value="Spermine_synth"/>
    <property type="match status" value="1"/>
</dbReference>
<keyword evidence="9" id="KW-0456">Lyase</keyword>
<keyword evidence="3 12" id="KW-0808">Transferase</keyword>
<evidence type="ECO:0000256" key="3">
    <source>
        <dbReference type="ARBA" id="ARBA00022679"/>
    </source>
</evidence>
<gene>
    <name evidence="12" type="primary">speE</name>
    <name evidence="16" type="ORF">XBO1_2500008</name>
</gene>
<comment type="function">
    <text evidence="12">Catalyzes the irreversible transfer of a propylamine group from the amino donor S-adenosylmethioninamine (decarboxy-AdoMet) to putrescine (1,4-diaminobutane) to yield spermidine.</text>
</comment>
<feature type="binding site" evidence="12">
    <location>
        <position position="313"/>
    </location>
    <ligand>
        <name>S-methyl-5'-thioadenosine</name>
        <dbReference type="ChEBI" id="CHEBI:17509"/>
    </ligand>
</feature>
<dbReference type="AlphaFoldDB" id="A0A077P8N3"/>
<dbReference type="InterPro" id="IPR001045">
    <property type="entry name" value="Spermi_synthase"/>
</dbReference>
<feature type="binding site" evidence="12">
    <location>
        <begin position="284"/>
        <end position="285"/>
    </location>
    <ligand>
        <name>S-methyl-5'-thioadenosine</name>
        <dbReference type="ChEBI" id="CHEBI:17509"/>
    </ligand>
</feature>
<proteinExistence type="inferred from homology"/>
<comment type="caution">
    <text evidence="16">The sequence shown here is derived from an EMBL/GenBank/DDBJ whole genome shotgun (WGS) entry which is preliminary data.</text>
</comment>
<dbReference type="HOGENOM" id="CLU_048199_2_0_6"/>
<comment type="similarity">
    <text evidence="2 12">Belongs to the spermidine/spermine synthase family.</text>
</comment>
<dbReference type="InterPro" id="IPR003826">
    <property type="entry name" value="AdoMetDC_fam_prok"/>
</dbReference>
<feature type="region of interest" description="Disordered" evidence="14">
    <location>
        <begin position="1"/>
        <end position="23"/>
    </location>
</feature>
<dbReference type="PANTHER" id="PTHR43317">
    <property type="entry name" value="THERMOSPERMINE SYNTHASE ACAULIS5"/>
    <property type="match status" value="1"/>
</dbReference>
<name>A0A077P8N3_XENBV</name>
<accession>A0A077P8N3</accession>
<keyword evidence="10" id="KW-0704">Schiff base</keyword>
<dbReference type="GO" id="GO:0010487">
    <property type="term" value="F:thermospermine synthase activity"/>
    <property type="evidence" value="ECO:0007669"/>
    <property type="project" value="UniProtKB-ARBA"/>
</dbReference>
<dbReference type="Pfam" id="PF02675">
    <property type="entry name" value="AdoMet_dc"/>
    <property type="match status" value="1"/>
</dbReference>
<dbReference type="GO" id="GO:0004014">
    <property type="term" value="F:adenosylmethionine decarboxylase activity"/>
    <property type="evidence" value="ECO:0007669"/>
    <property type="project" value="InterPro"/>
</dbReference>
<dbReference type="InterPro" id="IPR016067">
    <property type="entry name" value="S-AdoMet_deCO2ase_core"/>
</dbReference>
<comment type="catalytic activity">
    <reaction evidence="12">
        <text>S-adenosyl 3-(methylsulfanyl)propylamine + putrescine = S-methyl-5'-thioadenosine + spermidine + H(+)</text>
        <dbReference type="Rhea" id="RHEA:12721"/>
        <dbReference type="ChEBI" id="CHEBI:15378"/>
        <dbReference type="ChEBI" id="CHEBI:17509"/>
        <dbReference type="ChEBI" id="CHEBI:57443"/>
        <dbReference type="ChEBI" id="CHEBI:57834"/>
        <dbReference type="ChEBI" id="CHEBI:326268"/>
        <dbReference type="EC" id="2.5.1.16"/>
    </reaction>
</comment>
<sequence>MMYDLHRKQLQQSLTDPNKLASNEELQKNYPASGFHMMADVWGASKTQLNDVHALQERMKNAIVKVGATLLKLEAVQFEPNGVTIVAVLAESHASIHTYPEKGVLMADAFTCGDIDPEPLLLELVEGLGEERVIRRTARGDSFPCHIEEELSPGLSRIWELQSVIAQKKTDYQNVLIARTHQGVTLFCNQERQSSELTQLIYHEGQFIPAALLAIECQNVLIIGSSEGVITQLAQWCGAQRVVHVDIDRECVELCAEHLPYGYKPFDVERYAEGTPEVQLIFADGFETVRKMQTEGATFDIIVMDLPDEEYDPSSQHNRLYEPDFLRDLQTLLTPQGVLITQAGCASYWRNQTLLRTYQRFSNLFPTTVYFEMTEQDWVWVIGCRSKLEDPLAKMQARLKNLDYTPEYIDSKLLGAATVLPTGLRRLLNHTV</sequence>
<dbReference type="NCBIfam" id="TIGR03330">
    <property type="entry name" value="SAM_DCase_Bsu"/>
    <property type="match status" value="1"/>
</dbReference>
<feature type="binding site" evidence="12">
    <location>
        <position position="203"/>
    </location>
    <ligand>
        <name>spermidine</name>
        <dbReference type="ChEBI" id="CHEBI:57834"/>
    </ligand>
</feature>
<evidence type="ECO:0000256" key="11">
    <source>
        <dbReference type="ARBA" id="ARBA00023317"/>
    </source>
</evidence>
<dbReference type="UniPathway" id="UPA00248">
    <property type="reaction ID" value="UER00314"/>
</dbReference>
<evidence type="ECO:0000256" key="8">
    <source>
        <dbReference type="ARBA" id="ARBA00023145"/>
    </source>
</evidence>
<dbReference type="Gene3D" id="3.60.90.10">
    <property type="entry name" value="S-adenosylmethionine decarboxylase"/>
    <property type="match status" value="1"/>
</dbReference>
<feature type="binding site" evidence="12">
    <location>
        <position position="246"/>
    </location>
    <ligand>
        <name>S-methyl-5'-thioadenosine</name>
        <dbReference type="ChEBI" id="CHEBI:17509"/>
    </ligand>
</feature>
<evidence type="ECO:0000256" key="2">
    <source>
        <dbReference type="ARBA" id="ARBA00007867"/>
    </source>
</evidence>
<dbReference type="RefSeq" id="WP_051894646.1">
    <property type="nucleotide sequence ID" value="NZ_CAWLUU010000218.1"/>
</dbReference>
<dbReference type="PANTHER" id="PTHR43317:SF1">
    <property type="entry name" value="THERMOSPERMINE SYNTHASE ACAULIS5"/>
    <property type="match status" value="1"/>
</dbReference>
<protein>
    <recommendedName>
        <fullName evidence="12">Polyamine aminopropyltransferase</fullName>
    </recommendedName>
    <alternativeName>
        <fullName evidence="12">Putrescine aminopropyltransferase</fullName>
        <shortName evidence="12">PAPT</shortName>
    </alternativeName>
    <alternativeName>
        <fullName evidence="12">Spermidine synthase</fullName>
        <shortName evidence="12">SPDS</shortName>
        <shortName evidence="12">SPDSY</shortName>
        <ecNumber evidence="12">2.5.1.16</ecNumber>
    </alternativeName>
</protein>
<dbReference type="EMBL" id="CBSX010000169">
    <property type="protein sequence ID" value="CDH06963.1"/>
    <property type="molecule type" value="Genomic_DNA"/>
</dbReference>
<evidence type="ECO:0000256" key="5">
    <source>
        <dbReference type="ARBA" id="ARBA00022813"/>
    </source>
</evidence>
<comment type="cofactor">
    <cofactor evidence="1">
        <name>pyruvate</name>
        <dbReference type="ChEBI" id="CHEBI:15361"/>
    </cofactor>
</comment>
<reference evidence="16" key="1">
    <citation type="submission" date="2013-07" db="EMBL/GenBank/DDBJ databases">
        <title>Sub-species coevolution in mutualistic symbiosis.</title>
        <authorList>
            <person name="Murfin K."/>
            <person name="Klassen J."/>
            <person name="Lee M."/>
            <person name="Forst S."/>
            <person name="Stock P."/>
            <person name="Goodrich-Blair H."/>
        </authorList>
    </citation>
    <scope>NUCLEOTIDE SEQUENCE [LARGE SCALE GENOMIC DNA]</scope>
    <source>
        <strain evidence="16">Oregonense</strain>
    </source>
</reference>
<organism evidence="16 17">
    <name type="scientific">Xenorhabdus bovienii str. oregonense</name>
    <dbReference type="NCBI Taxonomy" id="1398202"/>
    <lineage>
        <taxon>Bacteria</taxon>
        <taxon>Pseudomonadati</taxon>
        <taxon>Pseudomonadota</taxon>
        <taxon>Gammaproteobacteria</taxon>
        <taxon>Enterobacterales</taxon>
        <taxon>Morganellaceae</taxon>
        <taxon>Xenorhabdus</taxon>
    </lineage>
</organism>
<dbReference type="SUPFAM" id="SSF56276">
    <property type="entry name" value="S-adenosylmethionine decarboxylase"/>
    <property type="match status" value="1"/>
</dbReference>
<evidence type="ECO:0000313" key="17">
    <source>
        <dbReference type="Proteomes" id="UP000028483"/>
    </source>
</evidence>
<evidence type="ECO:0000256" key="1">
    <source>
        <dbReference type="ARBA" id="ARBA00001928"/>
    </source>
</evidence>
<keyword evidence="6 12" id="KW-0745">Spermidine biosynthesis</keyword>
<evidence type="ECO:0000313" key="16">
    <source>
        <dbReference type="EMBL" id="CDH06963.1"/>
    </source>
</evidence>
<dbReference type="SUPFAM" id="SSF53335">
    <property type="entry name" value="S-adenosyl-L-methionine-dependent methyltransferases"/>
    <property type="match status" value="1"/>
</dbReference>
<dbReference type="CDD" id="cd02440">
    <property type="entry name" value="AdoMet_MTases"/>
    <property type="match status" value="1"/>
</dbReference>
<keyword evidence="4" id="KW-0210">Decarboxylase</keyword>
<evidence type="ECO:0000259" key="15">
    <source>
        <dbReference type="PROSITE" id="PS51006"/>
    </source>
</evidence>
<feature type="binding site" evidence="12">
    <location>
        <position position="227"/>
    </location>
    <ligand>
        <name>spermidine</name>
        <dbReference type="ChEBI" id="CHEBI:57834"/>
    </ligand>
</feature>
<dbReference type="HAMAP" id="MF_00198">
    <property type="entry name" value="Spermidine_synth"/>
    <property type="match status" value="1"/>
</dbReference>
<dbReference type="InterPro" id="IPR029063">
    <property type="entry name" value="SAM-dependent_MTases_sf"/>
</dbReference>
<dbReference type="Proteomes" id="UP000028483">
    <property type="component" value="Unassembled WGS sequence"/>
</dbReference>
<evidence type="ECO:0000256" key="10">
    <source>
        <dbReference type="ARBA" id="ARBA00023270"/>
    </source>
</evidence>
<comment type="pathway">
    <text evidence="12">Amine and polyamine biosynthesis; spermidine biosynthesis; spermidine from putrescine: step 1/1.</text>
</comment>
<dbReference type="GO" id="GO:0004766">
    <property type="term" value="F:spermidine synthase activity"/>
    <property type="evidence" value="ECO:0007669"/>
    <property type="project" value="UniProtKB-UniRule"/>
</dbReference>
<keyword evidence="8" id="KW-0865">Zymogen</keyword>
<comment type="subunit">
    <text evidence="12">Homodimer or homotetramer.</text>
</comment>
<keyword evidence="11" id="KW-0670">Pyruvate</keyword>
<dbReference type="GO" id="GO:0008295">
    <property type="term" value="P:spermidine biosynthetic process"/>
    <property type="evidence" value="ECO:0007669"/>
    <property type="project" value="UniProtKB-UniRule"/>
</dbReference>
<keyword evidence="5" id="KW-0068">Autocatalytic cleavage</keyword>
<dbReference type="InterPro" id="IPR030374">
    <property type="entry name" value="PABS"/>
</dbReference>
<comment type="caution">
    <text evidence="12">Lacks conserved residue(s) required for the propagation of feature annotation.</text>
</comment>
<dbReference type="PROSITE" id="PS51006">
    <property type="entry name" value="PABS_2"/>
    <property type="match status" value="1"/>
</dbReference>
<feature type="binding site" evidence="12">
    <location>
        <position position="173"/>
    </location>
    <ligand>
        <name>S-methyl-5'-thioadenosine</name>
        <dbReference type="ChEBI" id="CHEBI:17509"/>
    </ligand>
</feature>
<feature type="active site" description="Proton acceptor" evidence="12 13">
    <location>
        <position position="305"/>
    </location>
</feature>
<dbReference type="InterPro" id="IPR017716">
    <property type="entry name" value="S-AdoMet_deCOase_pro-enz"/>
</dbReference>
<evidence type="ECO:0000256" key="4">
    <source>
        <dbReference type="ARBA" id="ARBA00022793"/>
    </source>
</evidence>
<evidence type="ECO:0000256" key="14">
    <source>
        <dbReference type="SAM" id="MobiDB-lite"/>
    </source>
</evidence>